<protein>
    <submittedName>
        <fullName evidence="2">Uncharacterized protein</fullName>
    </submittedName>
</protein>
<feature type="transmembrane region" description="Helical" evidence="1">
    <location>
        <begin position="6"/>
        <end position="30"/>
    </location>
</feature>
<keyword evidence="1" id="KW-1133">Transmembrane helix</keyword>
<organism evidence="2 3">
    <name type="scientific">Paenibacillus silvae</name>
    <dbReference type="NCBI Taxonomy" id="1325358"/>
    <lineage>
        <taxon>Bacteria</taxon>
        <taxon>Bacillati</taxon>
        <taxon>Bacillota</taxon>
        <taxon>Bacilli</taxon>
        <taxon>Bacillales</taxon>
        <taxon>Paenibacillaceae</taxon>
        <taxon>Paenibacillus</taxon>
    </lineage>
</organism>
<dbReference type="Proteomes" id="UP000249204">
    <property type="component" value="Unassembled WGS sequence"/>
</dbReference>
<evidence type="ECO:0000313" key="2">
    <source>
        <dbReference type="EMBL" id="PZT54383.1"/>
    </source>
</evidence>
<comment type="caution">
    <text evidence="2">The sequence shown here is derived from an EMBL/GenBank/DDBJ whole genome shotgun (WGS) entry which is preliminary data.</text>
</comment>
<gene>
    <name evidence="2" type="ORF">DN757_17810</name>
</gene>
<keyword evidence="1" id="KW-0472">Membrane</keyword>
<keyword evidence="1" id="KW-0812">Transmembrane</keyword>
<proteinExistence type="predicted"/>
<accession>A0A2W6QAR4</accession>
<dbReference type="AlphaFoldDB" id="A0A2W6QAR4"/>
<reference evidence="2 3" key="1">
    <citation type="submission" date="2018-06" db="EMBL/GenBank/DDBJ databases">
        <title>Isolation of heavy metals resistant Paenibacillus silvae NC2 from Gold-Copper mine in ZiJin, China.</title>
        <authorList>
            <person name="Xu J."/>
            <person name="Mazhar H.S."/>
            <person name="Rensing C."/>
        </authorList>
    </citation>
    <scope>NUCLEOTIDE SEQUENCE [LARGE SCALE GENOMIC DNA]</scope>
    <source>
        <strain evidence="2 3">NC2</strain>
    </source>
</reference>
<name>A0A2W6QAR4_9BACL</name>
<sequence>MKFRKIPFWIIVSILVPLIYLFVVNPIFLIKLFSSIDSPSSGEIKNETRKFMEERYDRPFRILALKETNLNGYYEGRGVSVEEDITFSFAKSLGRDPQTDYRLNVWAKSLIAPFVDNSDVKYEVQYQSPSLSFNDNMGLDYWDNNFLIKPGDLSIKISFLYIHKMSREQIFSIIKEMKVQGIGNLSIILYHMSASPDLSLLNELGFSEYFEKNTKEFIGSCEILNQEHLNDINDFEVGNSCLRDK</sequence>
<evidence type="ECO:0000313" key="3">
    <source>
        <dbReference type="Proteomes" id="UP000249204"/>
    </source>
</evidence>
<evidence type="ECO:0000256" key="1">
    <source>
        <dbReference type="SAM" id="Phobius"/>
    </source>
</evidence>
<dbReference type="EMBL" id="QKWW01000048">
    <property type="protein sequence ID" value="PZT54383.1"/>
    <property type="molecule type" value="Genomic_DNA"/>
</dbReference>